<accession>A0A7M7GF32</accession>
<sequence length="311" mass="35243">MEDSDTQELFLLEFLVDRVNIPSVQAMHDDVLLVKTCIEFKILNLPPIYICQDTSHDNCTCLGADAQVFRKGKSCLFALPSKLLKIPLCSFPITMSVYKKLPPTVLPDIMTIGTCQIEIRDMINCLLQESLLTSQNPCKTLKSNFRISTATGQCVGEVCVFLRFSRLGRKVVTQFQNPHNKKPYLFKGAENSPVFQCRKVASTILEEDALKNCVCEEKTDECKVEERTPRSCCETDVSSRQKKRSVSKGKSSRKRPCCPASHKQRREPLRECQSENRGHTPYKRLFEAQGEKGTRQCGCEIKEDKSSACRK</sequence>
<dbReference type="GO" id="GO:0031122">
    <property type="term" value="P:cytoplasmic microtubule organization"/>
    <property type="evidence" value="ECO:0007669"/>
    <property type="project" value="TreeGrafter"/>
</dbReference>
<name>A0A7M7GF32_NASVI</name>
<dbReference type="GO" id="GO:1990023">
    <property type="term" value="C:mitotic spindle midzone"/>
    <property type="evidence" value="ECO:0007669"/>
    <property type="project" value="TreeGrafter"/>
</dbReference>
<dbReference type="AlphaFoldDB" id="A0A7M7GF32"/>
<feature type="region of interest" description="Disordered" evidence="1">
    <location>
        <begin position="243"/>
        <end position="276"/>
    </location>
</feature>
<proteinExistence type="predicted"/>
<keyword evidence="3" id="KW-1185">Reference proteome</keyword>
<dbReference type="Pfam" id="PF14924">
    <property type="entry name" value="MAP10_N"/>
    <property type="match status" value="1"/>
</dbReference>
<dbReference type="GO" id="GO:0032467">
    <property type="term" value="P:positive regulation of cytokinesis"/>
    <property type="evidence" value="ECO:0007669"/>
    <property type="project" value="TreeGrafter"/>
</dbReference>
<dbReference type="PANTHER" id="PTHR21831:SF2">
    <property type="entry name" value="MICROTUBULE-ASSOCIATED PROTEIN 10"/>
    <property type="match status" value="1"/>
</dbReference>
<organism evidence="2 3">
    <name type="scientific">Nasonia vitripennis</name>
    <name type="common">Parasitic wasp</name>
    <dbReference type="NCBI Taxonomy" id="7425"/>
    <lineage>
        <taxon>Eukaryota</taxon>
        <taxon>Metazoa</taxon>
        <taxon>Ecdysozoa</taxon>
        <taxon>Arthropoda</taxon>
        <taxon>Hexapoda</taxon>
        <taxon>Insecta</taxon>
        <taxon>Pterygota</taxon>
        <taxon>Neoptera</taxon>
        <taxon>Endopterygota</taxon>
        <taxon>Hymenoptera</taxon>
        <taxon>Apocrita</taxon>
        <taxon>Proctotrupomorpha</taxon>
        <taxon>Chalcidoidea</taxon>
        <taxon>Pteromalidae</taxon>
        <taxon>Pteromalinae</taxon>
        <taxon>Nasonia</taxon>
    </lineage>
</organism>
<feature type="compositionally biased region" description="Basic residues" evidence="1">
    <location>
        <begin position="243"/>
        <end position="256"/>
    </location>
</feature>
<reference evidence="2" key="1">
    <citation type="submission" date="2021-01" db="UniProtKB">
        <authorList>
            <consortium name="EnsemblMetazoa"/>
        </authorList>
    </citation>
    <scope>IDENTIFICATION</scope>
</reference>
<dbReference type="GO" id="GO:0097431">
    <property type="term" value="C:mitotic spindle pole"/>
    <property type="evidence" value="ECO:0007669"/>
    <property type="project" value="TreeGrafter"/>
</dbReference>
<dbReference type="GO" id="GO:0051256">
    <property type="term" value="P:mitotic spindle midzone assembly"/>
    <property type="evidence" value="ECO:0007669"/>
    <property type="project" value="TreeGrafter"/>
</dbReference>
<dbReference type="InterPro" id="IPR039302">
    <property type="entry name" value="MAP10"/>
</dbReference>
<evidence type="ECO:0000313" key="2">
    <source>
        <dbReference type="EnsemblMetazoa" id="XP_003427408"/>
    </source>
</evidence>
<dbReference type="Proteomes" id="UP000002358">
    <property type="component" value="Chromosome 1"/>
</dbReference>
<evidence type="ECO:0000313" key="3">
    <source>
        <dbReference type="Proteomes" id="UP000002358"/>
    </source>
</evidence>
<dbReference type="OrthoDB" id="6624851at2759"/>
<dbReference type="GO" id="GO:0030496">
    <property type="term" value="C:midbody"/>
    <property type="evidence" value="ECO:0007669"/>
    <property type="project" value="TreeGrafter"/>
</dbReference>
<evidence type="ECO:0000256" key="1">
    <source>
        <dbReference type="SAM" id="MobiDB-lite"/>
    </source>
</evidence>
<dbReference type="KEGG" id="nvi:100680161"/>
<dbReference type="PANTHER" id="PTHR21831">
    <property type="entry name" value="MICROTUBULE-ASSOCIATED PROTEIN 10"/>
    <property type="match status" value="1"/>
</dbReference>
<dbReference type="GO" id="GO:0005813">
    <property type="term" value="C:centrosome"/>
    <property type="evidence" value="ECO:0007669"/>
    <property type="project" value="TreeGrafter"/>
</dbReference>
<dbReference type="RefSeq" id="XP_003427408.1">
    <property type="nucleotide sequence ID" value="XM_003427360.4"/>
</dbReference>
<dbReference type="GO" id="GO:0005881">
    <property type="term" value="C:cytoplasmic microtubule"/>
    <property type="evidence" value="ECO:0007669"/>
    <property type="project" value="TreeGrafter"/>
</dbReference>
<protein>
    <submittedName>
        <fullName evidence="2">Uncharacterized protein</fullName>
    </submittedName>
</protein>
<feature type="compositionally biased region" description="Basic and acidic residues" evidence="1">
    <location>
        <begin position="266"/>
        <end position="276"/>
    </location>
</feature>
<dbReference type="EnsemblMetazoa" id="XM_003427360">
    <property type="protein sequence ID" value="XP_003427408"/>
    <property type="gene ID" value="LOC100680161"/>
</dbReference>
<dbReference type="InParanoid" id="A0A7M7GF32"/>
<dbReference type="GO" id="GO:0008017">
    <property type="term" value="F:microtubule binding"/>
    <property type="evidence" value="ECO:0007669"/>
    <property type="project" value="InterPro"/>
</dbReference>
<dbReference type="GeneID" id="100680161"/>